<accession>A0ACA9RZA9</accession>
<dbReference type="Proteomes" id="UP000789920">
    <property type="component" value="Unassembled WGS sequence"/>
</dbReference>
<dbReference type="EMBL" id="CAJVQC010080812">
    <property type="protein sequence ID" value="CAG8818290.1"/>
    <property type="molecule type" value="Genomic_DNA"/>
</dbReference>
<reference evidence="1" key="1">
    <citation type="submission" date="2021-06" db="EMBL/GenBank/DDBJ databases">
        <authorList>
            <person name="Kallberg Y."/>
            <person name="Tangrot J."/>
            <person name="Rosling A."/>
        </authorList>
    </citation>
    <scope>NUCLEOTIDE SEQUENCE</scope>
    <source>
        <strain evidence="1">MA461A</strain>
    </source>
</reference>
<feature type="non-terminal residue" evidence="1">
    <location>
        <position position="1"/>
    </location>
</feature>
<organism evidence="1 2">
    <name type="scientific">Racocetra persica</name>
    <dbReference type="NCBI Taxonomy" id="160502"/>
    <lineage>
        <taxon>Eukaryota</taxon>
        <taxon>Fungi</taxon>
        <taxon>Fungi incertae sedis</taxon>
        <taxon>Mucoromycota</taxon>
        <taxon>Glomeromycotina</taxon>
        <taxon>Glomeromycetes</taxon>
        <taxon>Diversisporales</taxon>
        <taxon>Gigasporaceae</taxon>
        <taxon>Racocetra</taxon>
    </lineage>
</organism>
<feature type="non-terminal residue" evidence="1">
    <location>
        <position position="45"/>
    </location>
</feature>
<evidence type="ECO:0000313" key="1">
    <source>
        <dbReference type="EMBL" id="CAG8818290.1"/>
    </source>
</evidence>
<evidence type="ECO:0000313" key="2">
    <source>
        <dbReference type="Proteomes" id="UP000789920"/>
    </source>
</evidence>
<protein>
    <submittedName>
        <fullName evidence="1">26324_t:CDS:1</fullName>
    </submittedName>
</protein>
<name>A0ACA9RZA9_9GLOM</name>
<sequence>IQLNIESILEDWWSCLFGTLSLESSSVVSEPSSLVLGPLLLESST</sequence>
<gene>
    <name evidence="1" type="ORF">RPERSI_LOCUS24883</name>
</gene>
<keyword evidence="2" id="KW-1185">Reference proteome</keyword>
<comment type="caution">
    <text evidence="1">The sequence shown here is derived from an EMBL/GenBank/DDBJ whole genome shotgun (WGS) entry which is preliminary data.</text>
</comment>
<proteinExistence type="predicted"/>